<proteinExistence type="predicted"/>
<sequence length="67" mass="7553">MFTVPVATPNATNSEMMEVDEDARDNMEVDEEPHNEMPTIREQLPVESRPQLPYRSRSSSDSGTNVS</sequence>
<evidence type="ECO:0000313" key="2">
    <source>
        <dbReference type="EMBL" id="KAF4038722.1"/>
    </source>
</evidence>
<feature type="region of interest" description="Disordered" evidence="1">
    <location>
        <begin position="1"/>
        <end position="67"/>
    </location>
</feature>
<name>A0A833WE25_PHYIN</name>
<accession>A0A833WE25</accession>
<dbReference type="EMBL" id="WSZM01000190">
    <property type="protein sequence ID" value="KAF4038722.1"/>
    <property type="molecule type" value="Genomic_DNA"/>
</dbReference>
<protein>
    <submittedName>
        <fullName evidence="2">Uncharacterized protein</fullName>
    </submittedName>
</protein>
<feature type="compositionally biased region" description="Basic and acidic residues" evidence="1">
    <location>
        <begin position="24"/>
        <end position="35"/>
    </location>
</feature>
<comment type="caution">
    <text evidence="2">The sequence shown here is derived from an EMBL/GenBank/DDBJ whole genome shotgun (WGS) entry which is preliminary data.</text>
</comment>
<feature type="compositionally biased region" description="Polar residues" evidence="1">
    <location>
        <begin position="56"/>
        <end position="67"/>
    </location>
</feature>
<dbReference type="AlphaFoldDB" id="A0A833WE25"/>
<organism evidence="2 3">
    <name type="scientific">Phytophthora infestans</name>
    <name type="common">Potato late blight agent</name>
    <name type="synonym">Botrytis infestans</name>
    <dbReference type="NCBI Taxonomy" id="4787"/>
    <lineage>
        <taxon>Eukaryota</taxon>
        <taxon>Sar</taxon>
        <taxon>Stramenopiles</taxon>
        <taxon>Oomycota</taxon>
        <taxon>Peronosporomycetes</taxon>
        <taxon>Peronosporales</taxon>
        <taxon>Peronosporaceae</taxon>
        <taxon>Phytophthora</taxon>
    </lineage>
</organism>
<dbReference type="Proteomes" id="UP000602510">
    <property type="component" value="Unassembled WGS sequence"/>
</dbReference>
<evidence type="ECO:0000313" key="3">
    <source>
        <dbReference type="Proteomes" id="UP000602510"/>
    </source>
</evidence>
<keyword evidence="3" id="KW-1185">Reference proteome</keyword>
<reference evidence="2" key="1">
    <citation type="submission" date="2020-04" db="EMBL/GenBank/DDBJ databases">
        <title>Hybrid Assembly of Korean Phytophthora infestans isolates.</title>
        <authorList>
            <person name="Prokchorchik M."/>
            <person name="Lee Y."/>
            <person name="Seo J."/>
            <person name="Cho J.-H."/>
            <person name="Park Y.-E."/>
            <person name="Jang D.-C."/>
            <person name="Im J.-S."/>
            <person name="Choi J.-G."/>
            <person name="Park H.-J."/>
            <person name="Lee G.-B."/>
            <person name="Lee Y.-G."/>
            <person name="Hong S.-Y."/>
            <person name="Cho K."/>
            <person name="Sohn K.H."/>
        </authorList>
    </citation>
    <scope>NUCLEOTIDE SEQUENCE</scope>
    <source>
        <strain evidence="2">KR_1_A1</strain>
    </source>
</reference>
<gene>
    <name evidence="2" type="ORF">GN244_ATG09252</name>
</gene>
<evidence type="ECO:0000256" key="1">
    <source>
        <dbReference type="SAM" id="MobiDB-lite"/>
    </source>
</evidence>